<comment type="caution">
    <text evidence="1">The sequence shown here is derived from an EMBL/GenBank/DDBJ whole genome shotgun (WGS) entry which is preliminary data.</text>
</comment>
<gene>
    <name evidence="1" type="ORF">FHS21_006166</name>
</gene>
<keyword evidence="2" id="KW-1185">Reference proteome</keyword>
<evidence type="ECO:0000313" key="1">
    <source>
        <dbReference type="EMBL" id="MBB3149712.1"/>
    </source>
</evidence>
<name>A0A839ULZ7_9HYPH</name>
<accession>A0A839ULZ7</accession>
<evidence type="ECO:0000313" key="2">
    <source>
        <dbReference type="Proteomes" id="UP000554520"/>
    </source>
</evidence>
<sequence>MTVSAFLGSLPEDSGLIAKEVHRGLSLSG</sequence>
<dbReference type="EMBL" id="JACHXN010000039">
    <property type="protein sequence ID" value="MBB3149712.1"/>
    <property type="molecule type" value="Genomic_DNA"/>
</dbReference>
<reference evidence="1 2" key="1">
    <citation type="submission" date="2020-08" db="EMBL/GenBank/DDBJ databases">
        <title>Genomic Encyclopedia of Type Strains, Phase III (KMG-III): the genomes of soil and plant-associated and newly described type strains.</title>
        <authorList>
            <person name="Whitman W."/>
        </authorList>
    </citation>
    <scope>NUCLEOTIDE SEQUENCE [LARGE SCALE GENOMIC DNA]</scope>
    <source>
        <strain evidence="1 2">CECT 7015</strain>
    </source>
</reference>
<protein>
    <submittedName>
        <fullName evidence="1">Uncharacterized protein</fullName>
    </submittedName>
</protein>
<dbReference type="AlphaFoldDB" id="A0A839ULZ7"/>
<organism evidence="1 2">
    <name type="scientific">Phyllobacterium trifolii</name>
    <dbReference type="NCBI Taxonomy" id="300193"/>
    <lineage>
        <taxon>Bacteria</taxon>
        <taxon>Pseudomonadati</taxon>
        <taxon>Pseudomonadota</taxon>
        <taxon>Alphaproteobacteria</taxon>
        <taxon>Hyphomicrobiales</taxon>
        <taxon>Phyllobacteriaceae</taxon>
        <taxon>Phyllobacterium</taxon>
    </lineage>
</organism>
<proteinExistence type="predicted"/>
<dbReference type="Proteomes" id="UP000554520">
    <property type="component" value="Unassembled WGS sequence"/>
</dbReference>